<dbReference type="RefSeq" id="WP_236347368.1">
    <property type="nucleotide sequence ID" value="NZ_CAKMMF010000050.1"/>
</dbReference>
<dbReference type="PROSITE" id="PS51257">
    <property type="entry name" value="PROKAR_LIPOPROTEIN"/>
    <property type="match status" value="1"/>
</dbReference>
<reference evidence="2" key="1">
    <citation type="submission" date="2022-01" db="EMBL/GenBank/DDBJ databases">
        <authorList>
            <person name="Criscuolo A."/>
        </authorList>
    </citation>
    <scope>NUCLEOTIDE SEQUENCE</scope>
    <source>
        <strain evidence="2">CIP111893</strain>
    </source>
</reference>
<protein>
    <recommendedName>
        <fullName evidence="4">Multiple sugar transport system substrate-binding protein</fullName>
    </recommendedName>
</protein>
<gene>
    <name evidence="2" type="ORF">PAECIP111893_05221</name>
</gene>
<accession>A0ABM9CWV6</accession>
<proteinExistence type="predicted"/>
<dbReference type="Proteomes" id="UP000838686">
    <property type="component" value="Unassembled WGS sequence"/>
</dbReference>
<dbReference type="PANTHER" id="PTHR43649:SF12">
    <property type="entry name" value="DIACETYLCHITOBIOSE BINDING PROTEIN DASA"/>
    <property type="match status" value="1"/>
</dbReference>
<keyword evidence="3" id="KW-1185">Reference proteome</keyword>
<feature type="signal peptide" evidence="1">
    <location>
        <begin position="1"/>
        <end position="24"/>
    </location>
</feature>
<sequence length="454" mass="51430">MTRKVSAFITAIILALTAILSSCSNDSNEELTKVDPQIVATLKVMHYDEKHFFEQYGNFFTSKFPNVHLEVISTQFLFSVPRDKREAAYNNLIQEKQPDVIMLEERQMEALVQEDALYRLDSVIKRDNFDMDNILPIVTEKLKNAGGGSLYGLAARFSSSAIYYNIDLFNQYNIDPPRDRMTWGELLELAQRFPTSGSETERVYGFANSNTVSNSMANMVFSIGATEGLSYLSKDAKKVTMDTEQWKGIMEKVVKAYKSGAVNTSNEQGPSDLFMKDRIAMRFEGSFYYSQITAQDNKREKPLNWGVVTVPVDPANPNVTHSFQINDLFSINAQSPNKSLAWEFIKFAAGEQVAQALSKTLNGSLSTRPAYVTNKNGEKLDAFYELTESREYKRYDTLPPGFVLDVFIQRALSSVIADEYTLDEAIKTIHDQGNELLNKLYEQQKLEKEEEAAK</sequence>
<dbReference type="SUPFAM" id="SSF53850">
    <property type="entry name" value="Periplasmic binding protein-like II"/>
    <property type="match status" value="1"/>
</dbReference>
<dbReference type="EMBL" id="CAKMMF010000050">
    <property type="protein sequence ID" value="CAH1225127.1"/>
    <property type="molecule type" value="Genomic_DNA"/>
</dbReference>
<dbReference type="InterPro" id="IPR050490">
    <property type="entry name" value="Bact_solute-bd_prot1"/>
</dbReference>
<dbReference type="PANTHER" id="PTHR43649">
    <property type="entry name" value="ARABINOSE-BINDING PROTEIN-RELATED"/>
    <property type="match status" value="1"/>
</dbReference>
<dbReference type="InterPro" id="IPR006059">
    <property type="entry name" value="SBP"/>
</dbReference>
<organism evidence="2 3">
    <name type="scientific">Paenibacillus plantiphilus</name>
    <dbReference type="NCBI Taxonomy" id="2905650"/>
    <lineage>
        <taxon>Bacteria</taxon>
        <taxon>Bacillati</taxon>
        <taxon>Bacillota</taxon>
        <taxon>Bacilli</taxon>
        <taxon>Bacillales</taxon>
        <taxon>Paenibacillaceae</taxon>
        <taxon>Paenibacillus</taxon>
    </lineage>
</organism>
<name>A0ABM9CWV6_9BACL</name>
<feature type="chain" id="PRO_5046966367" description="Multiple sugar transport system substrate-binding protein" evidence="1">
    <location>
        <begin position="25"/>
        <end position="454"/>
    </location>
</feature>
<keyword evidence="1" id="KW-0732">Signal</keyword>
<comment type="caution">
    <text evidence="2">The sequence shown here is derived from an EMBL/GenBank/DDBJ whole genome shotgun (WGS) entry which is preliminary data.</text>
</comment>
<evidence type="ECO:0000256" key="1">
    <source>
        <dbReference type="SAM" id="SignalP"/>
    </source>
</evidence>
<evidence type="ECO:0008006" key="4">
    <source>
        <dbReference type="Google" id="ProtNLM"/>
    </source>
</evidence>
<dbReference type="Pfam" id="PF13416">
    <property type="entry name" value="SBP_bac_8"/>
    <property type="match status" value="1"/>
</dbReference>
<evidence type="ECO:0000313" key="3">
    <source>
        <dbReference type="Proteomes" id="UP000838686"/>
    </source>
</evidence>
<evidence type="ECO:0000313" key="2">
    <source>
        <dbReference type="EMBL" id="CAH1225127.1"/>
    </source>
</evidence>
<dbReference type="Gene3D" id="3.40.190.10">
    <property type="entry name" value="Periplasmic binding protein-like II"/>
    <property type="match status" value="1"/>
</dbReference>